<protein>
    <submittedName>
        <fullName evidence="1">Uncharacterized protein</fullName>
    </submittedName>
</protein>
<dbReference type="EMBL" id="JH000189">
    <property type="protein sequence ID" value="EGV98369.1"/>
    <property type="molecule type" value="Genomic_DNA"/>
</dbReference>
<reference evidence="2" key="1">
    <citation type="journal article" date="2011" name="Nat. Biotechnol.">
        <title>The genomic sequence of the Chinese hamster ovary (CHO)-K1 cell line.</title>
        <authorList>
            <person name="Xu X."/>
            <person name="Nagarajan H."/>
            <person name="Lewis N.E."/>
            <person name="Pan S."/>
            <person name="Cai Z."/>
            <person name="Liu X."/>
            <person name="Chen W."/>
            <person name="Xie M."/>
            <person name="Wang W."/>
            <person name="Hammond S."/>
            <person name="Andersen M.R."/>
            <person name="Neff N."/>
            <person name="Passarelli B."/>
            <person name="Koh W."/>
            <person name="Fan H.C."/>
            <person name="Wang J."/>
            <person name="Gui Y."/>
            <person name="Lee K.H."/>
            <person name="Betenbaugh M.J."/>
            <person name="Quake S.R."/>
            <person name="Famili I."/>
            <person name="Palsson B.O."/>
            <person name="Wang J."/>
        </authorList>
    </citation>
    <scope>NUCLEOTIDE SEQUENCE [LARGE SCALE GENOMIC DNA]</scope>
    <source>
        <strain evidence="2">CHO K1 cell line</strain>
    </source>
</reference>
<dbReference type="InParanoid" id="G3H779"/>
<evidence type="ECO:0000313" key="2">
    <source>
        <dbReference type="Proteomes" id="UP000001075"/>
    </source>
</evidence>
<evidence type="ECO:0000313" key="1">
    <source>
        <dbReference type="EMBL" id="EGV98369.1"/>
    </source>
</evidence>
<sequence>MGVNSLLEIEASKVGVLDVSIKNEGSRDEHCSAHLQYPLSGSLGRKIMTLKAAWTL</sequence>
<dbReference type="AlphaFoldDB" id="G3H779"/>
<gene>
    <name evidence="1" type="ORF">I79_006205</name>
</gene>
<proteinExistence type="predicted"/>
<dbReference type="Proteomes" id="UP000001075">
    <property type="component" value="Unassembled WGS sequence"/>
</dbReference>
<name>G3H779_CRIGR</name>
<accession>G3H779</accession>
<organism evidence="1 2">
    <name type="scientific">Cricetulus griseus</name>
    <name type="common">Chinese hamster</name>
    <name type="synonym">Cricetulus barabensis griseus</name>
    <dbReference type="NCBI Taxonomy" id="10029"/>
    <lineage>
        <taxon>Eukaryota</taxon>
        <taxon>Metazoa</taxon>
        <taxon>Chordata</taxon>
        <taxon>Craniata</taxon>
        <taxon>Vertebrata</taxon>
        <taxon>Euteleostomi</taxon>
        <taxon>Mammalia</taxon>
        <taxon>Eutheria</taxon>
        <taxon>Euarchontoglires</taxon>
        <taxon>Glires</taxon>
        <taxon>Rodentia</taxon>
        <taxon>Myomorpha</taxon>
        <taxon>Muroidea</taxon>
        <taxon>Cricetidae</taxon>
        <taxon>Cricetinae</taxon>
        <taxon>Cricetulus</taxon>
    </lineage>
</organism>